<name>A0A2I0K3Z4_PUNGR</name>
<sequence length="220" mass="24071">MRSSVEDYIGDVEGYGEDVECYGEDAECYGEKRKKKQHKIGDGDVDDDGDGFGGRRWRRKLRLQEVVKALANPNRSLMLLDSLAPIQKPAPPPLQEASLMISSSLEHSTRATAKGSLSWDLPIIRLLFFLRLTVGDFDEAADGGSGRKRLSGTTCREEEESSLFIAVAVGICFLGIPGRCSQENGIPEEWIGVLGESSGEELGEEMDGEEANESTRMPPS</sequence>
<dbReference type="AlphaFoldDB" id="A0A2I0K3Z4"/>
<comment type="caution">
    <text evidence="2">The sequence shown here is derived from an EMBL/GenBank/DDBJ whole genome shotgun (WGS) entry which is preliminary data.</text>
</comment>
<reference evidence="2 3" key="1">
    <citation type="submission" date="2017-11" db="EMBL/GenBank/DDBJ databases">
        <title>De-novo sequencing of pomegranate (Punica granatum L.) genome.</title>
        <authorList>
            <person name="Akparov Z."/>
            <person name="Amiraslanov A."/>
            <person name="Hajiyeva S."/>
            <person name="Abbasov M."/>
            <person name="Kaur K."/>
            <person name="Hamwieh A."/>
            <person name="Solovyev V."/>
            <person name="Salamov A."/>
            <person name="Braich B."/>
            <person name="Kosarev P."/>
            <person name="Mahmoud A."/>
            <person name="Hajiyev E."/>
            <person name="Babayeva S."/>
            <person name="Izzatullayeva V."/>
            <person name="Mammadov A."/>
            <person name="Mammadov A."/>
            <person name="Sharifova S."/>
            <person name="Ojaghi J."/>
            <person name="Eynullazada K."/>
            <person name="Bayramov B."/>
            <person name="Abdulazimova A."/>
            <person name="Shahmuradov I."/>
        </authorList>
    </citation>
    <scope>NUCLEOTIDE SEQUENCE [LARGE SCALE GENOMIC DNA]</scope>
    <source>
        <strain evidence="3">cv. AG2017</strain>
        <tissue evidence="2">Leaf</tissue>
    </source>
</reference>
<keyword evidence="3" id="KW-1185">Reference proteome</keyword>
<dbReference type="EMBL" id="PGOL01000974">
    <property type="protein sequence ID" value="PKI62426.1"/>
    <property type="molecule type" value="Genomic_DNA"/>
</dbReference>
<evidence type="ECO:0000313" key="2">
    <source>
        <dbReference type="EMBL" id="PKI62426.1"/>
    </source>
</evidence>
<proteinExistence type="predicted"/>
<gene>
    <name evidence="2" type="ORF">CRG98_017232</name>
</gene>
<protein>
    <submittedName>
        <fullName evidence="2">Uncharacterized protein</fullName>
    </submittedName>
</protein>
<organism evidence="2 3">
    <name type="scientific">Punica granatum</name>
    <name type="common">Pomegranate</name>
    <dbReference type="NCBI Taxonomy" id="22663"/>
    <lineage>
        <taxon>Eukaryota</taxon>
        <taxon>Viridiplantae</taxon>
        <taxon>Streptophyta</taxon>
        <taxon>Embryophyta</taxon>
        <taxon>Tracheophyta</taxon>
        <taxon>Spermatophyta</taxon>
        <taxon>Magnoliopsida</taxon>
        <taxon>eudicotyledons</taxon>
        <taxon>Gunneridae</taxon>
        <taxon>Pentapetalae</taxon>
        <taxon>rosids</taxon>
        <taxon>malvids</taxon>
        <taxon>Myrtales</taxon>
        <taxon>Lythraceae</taxon>
        <taxon>Punica</taxon>
    </lineage>
</organism>
<evidence type="ECO:0000313" key="3">
    <source>
        <dbReference type="Proteomes" id="UP000233551"/>
    </source>
</evidence>
<feature type="compositionally biased region" description="Acidic residues" evidence="1">
    <location>
        <begin position="198"/>
        <end position="212"/>
    </location>
</feature>
<accession>A0A2I0K3Z4</accession>
<feature type="region of interest" description="Disordered" evidence="1">
    <location>
        <begin position="196"/>
        <end position="220"/>
    </location>
</feature>
<evidence type="ECO:0000256" key="1">
    <source>
        <dbReference type="SAM" id="MobiDB-lite"/>
    </source>
</evidence>
<dbReference type="Proteomes" id="UP000233551">
    <property type="component" value="Unassembled WGS sequence"/>
</dbReference>